<dbReference type="RefSeq" id="WP_100112475.1">
    <property type="nucleotide sequence ID" value="NZ_CP023976.1"/>
</dbReference>
<protein>
    <submittedName>
        <fullName evidence="2">Uncharacterized protein</fullName>
    </submittedName>
</protein>
<dbReference type="Proteomes" id="UP000195880">
    <property type="component" value="Plasmid pMDJK44.1"/>
</dbReference>
<reference evidence="2 3" key="1">
    <citation type="submission" date="2017-10" db="EMBL/GenBank/DDBJ databases">
        <title>Streptomyces alboflavus Genome sequencing and assembly.</title>
        <authorList>
            <person name="Wang Y."/>
            <person name="Du B."/>
            <person name="Ding Y."/>
            <person name="Liu H."/>
            <person name="Hou Q."/>
            <person name="Liu K."/>
            <person name="Wang C."/>
            <person name="Yao L."/>
        </authorList>
    </citation>
    <scope>NUCLEOTIDE SEQUENCE [LARGE SCALE GENOMIC DNA]</scope>
    <source>
        <strain evidence="2 3">MDJK44</strain>
        <plasmid evidence="3">Plasmid pmdjk44.1</plasmid>
    </source>
</reference>
<dbReference type="EMBL" id="CP023976">
    <property type="protein sequence ID" value="ATM24649.1"/>
    <property type="molecule type" value="Genomic_DNA"/>
</dbReference>
<dbReference type="KEGG" id="salf:SMD44_p10150"/>
<gene>
    <name evidence="2" type="ORF">SMD44_p10150</name>
</gene>
<feature type="region of interest" description="Disordered" evidence="1">
    <location>
        <begin position="106"/>
        <end position="127"/>
    </location>
</feature>
<keyword evidence="3" id="KW-1185">Reference proteome</keyword>
<geneLocation type="plasmid" evidence="3">
    <name>pmdjk44.1</name>
</geneLocation>
<keyword evidence="2" id="KW-0614">Plasmid</keyword>
<accession>A0A291W4Z5</accession>
<proteinExistence type="predicted"/>
<evidence type="ECO:0000313" key="3">
    <source>
        <dbReference type="Proteomes" id="UP000195880"/>
    </source>
</evidence>
<organism evidence="2 3">
    <name type="scientific">Streptomyces alboflavus</name>
    <dbReference type="NCBI Taxonomy" id="67267"/>
    <lineage>
        <taxon>Bacteria</taxon>
        <taxon>Bacillati</taxon>
        <taxon>Actinomycetota</taxon>
        <taxon>Actinomycetes</taxon>
        <taxon>Kitasatosporales</taxon>
        <taxon>Streptomycetaceae</taxon>
        <taxon>Streptomyces</taxon>
    </lineage>
</organism>
<name>A0A291W4Z5_9ACTN</name>
<dbReference type="OrthoDB" id="4325555at2"/>
<evidence type="ECO:0000256" key="1">
    <source>
        <dbReference type="SAM" id="MobiDB-lite"/>
    </source>
</evidence>
<sequence>MERQQAPRSREETPDPHLSQDLEDPHAQIARVMASPEMQRLGRETEAEELRLGTALSGMYRPQAERWARALREADTTVLSRICPGKHGHYGRICVLDAGHERDGNPHWGKNKAGRPVAWLGSAPDDD</sequence>
<dbReference type="AlphaFoldDB" id="A0A291W4Z5"/>
<feature type="region of interest" description="Disordered" evidence="1">
    <location>
        <begin position="1"/>
        <end position="25"/>
    </location>
</feature>
<evidence type="ECO:0000313" key="2">
    <source>
        <dbReference type="EMBL" id="ATM24649.1"/>
    </source>
</evidence>